<organism evidence="1 2">
    <name type="scientific">Rubus argutus</name>
    <name type="common">Southern blackberry</name>
    <dbReference type="NCBI Taxonomy" id="59490"/>
    <lineage>
        <taxon>Eukaryota</taxon>
        <taxon>Viridiplantae</taxon>
        <taxon>Streptophyta</taxon>
        <taxon>Embryophyta</taxon>
        <taxon>Tracheophyta</taxon>
        <taxon>Spermatophyta</taxon>
        <taxon>Magnoliopsida</taxon>
        <taxon>eudicotyledons</taxon>
        <taxon>Gunneridae</taxon>
        <taxon>Pentapetalae</taxon>
        <taxon>rosids</taxon>
        <taxon>fabids</taxon>
        <taxon>Rosales</taxon>
        <taxon>Rosaceae</taxon>
        <taxon>Rosoideae</taxon>
        <taxon>Rosoideae incertae sedis</taxon>
        <taxon>Rubus</taxon>
    </lineage>
</organism>
<dbReference type="Proteomes" id="UP001457282">
    <property type="component" value="Unassembled WGS sequence"/>
</dbReference>
<evidence type="ECO:0000313" key="1">
    <source>
        <dbReference type="EMBL" id="KAK9943223.1"/>
    </source>
</evidence>
<sequence>MAKREYSWGFYKLRSILGVNICRNRSTYVSGTGHQGHEVPATKVPSYTYTIWHRGYSMNNPLGLRLFSSTSNKTWTKLEQPLPAAKTSSKHTIANWAKWILGSLLTVLISFWRDKYWGNLQKIEGEAEVVMEEVENVAEIIERVATVSEKVSAQVADKLPDHTKLKETALLVERVSEIAAQDAQLTQDIIHKVDALKQDLGDLKTLVRPVVDKIENHEFQGNYSPVSTKEQN</sequence>
<comment type="caution">
    <text evidence="1">The sequence shown here is derived from an EMBL/GenBank/DDBJ whole genome shotgun (WGS) entry which is preliminary data.</text>
</comment>
<protein>
    <submittedName>
        <fullName evidence="1">Uncharacterized protein</fullName>
    </submittedName>
</protein>
<gene>
    <name evidence="1" type="ORF">M0R45_008839</name>
</gene>
<evidence type="ECO:0000313" key="2">
    <source>
        <dbReference type="Proteomes" id="UP001457282"/>
    </source>
</evidence>
<keyword evidence="2" id="KW-1185">Reference proteome</keyword>
<reference evidence="1 2" key="1">
    <citation type="journal article" date="2023" name="G3 (Bethesda)">
        <title>A chromosome-length genome assembly and annotation of blackberry (Rubus argutus, cv. 'Hillquist').</title>
        <authorList>
            <person name="Bruna T."/>
            <person name="Aryal R."/>
            <person name="Dudchenko O."/>
            <person name="Sargent D.J."/>
            <person name="Mead D."/>
            <person name="Buti M."/>
            <person name="Cavallini A."/>
            <person name="Hytonen T."/>
            <person name="Andres J."/>
            <person name="Pham M."/>
            <person name="Weisz D."/>
            <person name="Mascagni F."/>
            <person name="Usai G."/>
            <person name="Natali L."/>
            <person name="Bassil N."/>
            <person name="Fernandez G.E."/>
            <person name="Lomsadze A."/>
            <person name="Armour M."/>
            <person name="Olukolu B."/>
            <person name="Poorten T."/>
            <person name="Britton C."/>
            <person name="Davik J."/>
            <person name="Ashrafi H."/>
            <person name="Aiden E.L."/>
            <person name="Borodovsky M."/>
            <person name="Worthington M."/>
        </authorList>
    </citation>
    <scope>NUCLEOTIDE SEQUENCE [LARGE SCALE GENOMIC DNA]</scope>
    <source>
        <strain evidence="1">PI 553951</strain>
    </source>
</reference>
<dbReference type="AlphaFoldDB" id="A0AAW1Y2C2"/>
<proteinExistence type="predicted"/>
<dbReference type="EMBL" id="JBEDUW010000002">
    <property type="protein sequence ID" value="KAK9943223.1"/>
    <property type="molecule type" value="Genomic_DNA"/>
</dbReference>
<dbReference type="PANTHER" id="PTHR33735">
    <property type="entry name" value="EXPRESSED PROTEIN"/>
    <property type="match status" value="1"/>
</dbReference>
<dbReference type="PANTHER" id="PTHR33735:SF10">
    <property type="entry name" value="EXPRESSED PROTEIN"/>
    <property type="match status" value="1"/>
</dbReference>
<name>A0AAW1Y2C2_RUBAR</name>
<accession>A0AAW1Y2C2</accession>